<accession>A0A382FIM2</accession>
<gene>
    <name evidence="1" type="ORF">METZ01_LOCUS215684</name>
</gene>
<organism evidence="1">
    <name type="scientific">marine metagenome</name>
    <dbReference type="NCBI Taxonomy" id="408172"/>
    <lineage>
        <taxon>unclassified sequences</taxon>
        <taxon>metagenomes</taxon>
        <taxon>ecological metagenomes</taxon>
    </lineage>
</organism>
<protein>
    <submittedName>
        <fullName evidence="1">Uncharacterized protein</fullName>
    </submittedName>
</protein>
<dbReference type="EMBL" id="UINC01050175">
    <property type="protein sequence ID" value="SVB62830.1"/>
    <property type="molecule type" value="Genomic_DNA"/>
</dbReference>
<sequence>METIQNVIPNEATKAHWNTTLKENSNLNLEFFHSLCKQSQIGLASLIYPLHYASIEHDELKKTYEKFIKPYVQN</sequence>
<evidence type="ECO:0000313" key="1">
    <source>
        <dbReference type="EMBL" id="SVB62830.1"/>
    </source>
</evidence>
<proteinExistence type="predicted"/>
<reference evidence="1" key="1">
    <citation type="submission" date="2018-05" db="EMBL/GenBank/DDBJ databases">
        <authorList>
            <person name="Lanie J.A."/>
            <person name="Ng W.-L."/>
            <person name="Kazmierczak K.M."/>
            <person name="Andrzejewski T.M."/>
            <person name="Davidsen T.M."/>
            <person name="Wayne K.J."/>
            <person name="Tettelin H."/>
            <person name="Glass J.I."/>
            <person name="Rusch D."/>
            <person name="Podicherti R."/>
            <person name="Tsui H.-C.T."/>
            <person name="Winkler M.E."/>
        </authorList>
    </citation>
    <scope>NUCLEOTIDE SEQUENCE</scope>
</reference>
<dbReference type="AlphaFoldDB" id="A0A382FIM2"/>
<name>A0A382FIM2_9ZZZZ</name>